<dbReference type="InterPro" id="IPR003660">
    <property type="entry name" value="HAMP_dom"/>
</dbReference>
<comment type="subcellular location">
    <subcellularLocation>
        <location evidence="1">Cell inner membrane</location>
        <topology evidence="1">Multi-pass membrane protein</topology>
    </subcellularLocation>
</comment>
<feature type="domain" description="Methyl-accepting transducer" evidence="6">
    <location>
        <begin position="427"/>
        <end position="685"/>
    </location>
</feature>
<dbReference type="InterPro" id="IPR000727">
    <property type="entry name" value="T_SNARE_dom"/>
</dbReference>
<evidence type="ECO:0000256" key="5">
    <source>
        <dbReference type="PROSITE-ProRule" id="PRU00284"/>
    </source>
</evidence>
<evidence type="ECO:0000256" key="2">
    <source>
        <dbReference type="ARBA" id="ARBA00022519"/>
    </source>
</evidence>
<dbReference type="PANTHER" id="PTHR32089">
    <property type="entry name" value="METHYL-ACCEPTING CHEMOTAXIS PROTEIN MCPB"/>
    <property type="match status" value="1"/>
</dbReference>
<evidence type="ECO:0000313" key="9">
    <source>
        <dbReference type="EMBL" id="SMP02056.1"/>
    </source>
</evidence>
<keyword evidence="10" id="KW-1185">Reference proteome</keyword>
<feature type="domain" description="HAMP" evidence="8">
    <location>
        <begin position="359"/>
        <end position="412"/>
    </location>
</feature>
<dbReference type="InterPro" id="IPR004089">
    <property type="entry name" value="MCPsignal_dom"/>
</dbReference>
<dbReference type="SUPFAM" id="SSF158472">
    <property type="entry name" value="HAMP domain-like"/>
    <property type="match status" value="1"/>
</dbReference>
<dbReference type="SUPFAM" id="SSF58104">
    <property type="entry name" value="Methyl-accepting chemotaxis protein (MCP) signaling domain"/>
    <property type="match status" value="1"/>
</dbReference>
<comment type="caution">
    <text evidence="9">The sequence shown here is derived from an EMBL/GenBank/DDBJ whole genome shotgun (WGS) entry which is preliminary data.</text>
</comment>
<dbReference type="Pfam" id="PF00672">
    <property type="entry name" value="HAMP"/>
    <property type="match status" value="1"/>
</dbReference>
<evidence type="ECO:0000313" key="10">
    <source>
        <dbReference type="Proteomes" id="UP001157914"/>
    </source>
</evidence>
<dbReference type="EMBL" id="FXTT01000001">
    <property type="protein sequence ID" value="SMP02056.1"/>
    <property type="molecule type" value="Genomic_DNA"/>
</dbReference>
<dbReference type="SUPFAM" id="SSF141371">
    <property type="entry name" value="PilZ domain-like"/>
    <property type="match status" value="1"/>
</dbReference>
<evidence type="ECO:0000259" key="7">
    <source>
        <dbReference type="PROSITE" id="PS50192"/>
    </source>
</evidence>
<dbReference type="PROSITE" id="PS50192">
    <property type="entry name" value="T_SNARE"/>
    <property type="match status" value="1"/>
</dbReference>
<dbReference type="PROSITE" id="PS50111">
    <property type="entry name" value="CHEMOTAXIS_TRANSDUC_2"/>
    <property type="match status" value="1"/>
</dbReference>
<comment type="similarity">
    <text evidence="4">Belongs to the methyl-accepting chemotaxis (MCP) protein family.</text>
</comment>
<accession>A0ABY1N7F7</accession>
<dbReference type="CDD" id="cd06225">
    <property type="entry name" value="HAMP"/>
    <property type="match status" value="1"/>
</dbReference>
<dbReference type="Gene3D" id="1.10.287.950">
    <property type="entry name" value="Methyl-accepting chemotaxis protein"/>
    <property type="match status" value="1"/>
</dbReference>
<feature type="domain" description="T-SNARE coiled-coil homology" evidence="7">
    <location>
        <begin position="604"/>
        <end position="666"/>
    </location>
</feature>
<dbReference type="PANTHER" id="PTHR32089:SF112">
    <property type="entry name" value="LYSOZYME-LIKE PROTEIN-RELATED"/>
    <property type="match status" value="1"/>
</dbReference>
<sequence length="791" mass="84634">MKIAKKLPIIIVGLGLTCSAAVGFASYLSGGAVVRAQTAERLAALSVSHKEALVAQLTSISNQLVSVAEGQMVRAALADFESGWEKAGAQASERMRDVYITNNEHPAGQRDELVRAGRKPYDRSHKTYHPLLRRIMSENGYGDLVMIDMAGNIVYSVKKFDDFAVNLRSGDWPETPIAKVFEMAVSSQPDETYMLDLENYAAAGGSPISMMAVPVTIGRKTIGVLAVHMPTAKLSEGLARYAGLGETGNVFWLNANGLIQNDSARTPQASELNSDALDRMELKNAFSGGQGFITLPDFEGTAVSAAIKPFSLFGRSYAVVVTQENAEVEAALTDLGWRLLLISGAFAVLAGLAGLLVSRGMTKRLNSLANAMQRLAQGDVDVALPPNKGRDEIDAMTLTVEYFRESVKKRAELEEKDVLDRAKERDRQNHVDKLIGTFQGAIGDAVRRVSEKTDVMLQSAANVDEIAALAAERAGHANQATEQSSGSVQTVASAAEELTASIGEIVNQSTKTGGIIDEATDLATETDEQVTGLAGAAERIGAVVSMIRDIAAQTNLLALNATIEAARAGEAGKGFAVVASEVKALSEQTSKATEEIEDQITGVQSLTQESLASIRKIVAAIEKVQSMATSITEAVGDQRLATEEITKSISIAADGTHVVLENVTQASQAIGSTAQEAAAVNEASSEVRNISSELFEAVEEFLKSMTNDLNERRRALRRKVNGERAELIADGRRFRVRLRDETDEGLGLHPLDDLTVGMEVRISRKGLPDRTGKVVWATGDGAGIEYDPIRM</sequence>
<protein>
    <submittedName>
        <fullName evidence="9">Methyl-accepting chemotaxis protein</fullName>
    </submittedName>
</protein>
<name>A0ABY1N7F7_9HYPH</name>
<evidence type="ECO:0000259" key="6">
    <source>
        <dbReference type="PROSITE" id="PS50111"/>
    </source>
</evidence>
<evidence type="ECO:0000256" key="4">
    <source>
        <dbReference type="ARBA" id="ARBA00029447"/>
    </source>
</evidence>
<evidence type="ECO:0000256" key="1">
    <source>
        <dbReference type="ARBA" id="ARBA00004429"/>
    </source>
</evidence>
<keyword evidence="3 5" id="KW-0807">Transducer</keyword>
<keyword evidence="2" id="KW-1003">Cell membrane</keyword>
<dbReference type="SMART" id="SM00304">
    <property type="entry name" value="HAMP"/>
    <property type="match status" value="1"/>
</dbReference>
<keyword evidence="2" id="KW-0472">Membrane</keyword>
<dbReference type="PROSITE" id="PS50885">
    <property type="entry name" value="HAMP"/>
    <property type="match status" value="1"/>
</dbReference>
<dbReference type="SMART" id="SM00283">
    <property type="entry name" value="MA"/>
    <property type="match status" value="1"/>
</dbReference>
<dbReference type="RefSeq" id="WP_155191209.1">
    <property type="nucleotide sequence ID" value="NZ_BAAAEA010000001.1"/>
</dbReference>
<organism evidence="9 10">
    <name type="scientific">Roseibium denhamense</name>
    <dbReference type="NCBI Taxonomy" id="76305"/>
    <lineage>
        <taxon>Bacteria</taxon>
        <taxon>Pseudomonadati</taxon>
        <taxon>Pseudomonadota</taxon>
        <taxon>Alphaproteobacteria</taxon>
        <taxon>Hyphomicrobiales</taxon>
        <taxon>Stappiaceae</taxon>
        <taxon>Roseibium</taxon>
    </lineage>
</organism>
<dbReference type="Proteomes" id="UP001157914">
    <property type="component" value="Unassembled WGS sequence"/>
</dbReference>
<gene>
    <name evidence="9" type="ORF">SAMN06265374_0417</name>
</gene>
<evidence type="ECO:0000256" key="3">
    <source>
        <dbReference type="ARBA" id="ARBA00023224"/>
    </source>
</evidence>
<dbReference type="Gene3D" id="6.10.340.10">
    <property type="match status" value="1"/>
</dbReference>
<keyword evidence="2" id="KW-0997">Cell inner membrane</keyword>
<dbReference type="Pfam" id="PF00015">
    <property type="entry name" value="MCPsignal"/>
    <property type="match status" value="1"/>
</dbReference>
<reference evidence="9 10" key="1">
    <citation type="submission" date="2017-05" db="EMBL/GenBank/DDBJ databases">
        <authorList>
            <person name="Varghese N."/>
            <person name="Submissions S."/>
        </authorList>
    </citation>
    <scope>NUCLEOTIDE SEQUENCE [LARGE SCALE GENOMIC DNA]</scope>
    <source>
        <strain evidence="9 10">DSM 15949</strain>
    </source>
</reference>
<evidence type="ECO:0000259" key="8">
    <source>
        <dbReference type="PROSITE" id="PS50885"/>
    </source>
</evidence>
<proteinExistence type="inferred from homology"/>